<reference evidence="2" key="1">
    <citation type="journal article" date="2018" name="Data Brief">
        <title>Genome sequence data from 17 accessions of Ensete ventricosum, a staple food crop for millions in Ethiopia.</title>
        <authorList>
            <person name="Yemataw Z."/>
            <person name="Muzemil S."/>
            <person name="Ambachew D."/>
            <person name="Tripathi L."/>
            <person name="Tesfaye K."/>
            <person name="Chala A."/>
            <person name="Farbos A."/>
            <person name="O'Neill P."/>
            <person name="Moore K."/>
            <person name="Grant M."/>
            <person name="Studholme D.J."/>
        </authorList>
    </citation>
    <scope>NUCLEOTIDE SEQUENCE [LARGE SCALE GENOMIC DNA]</scope>
    <source>
        <tissue evidence="2">Leaf</tissue>
    </source>
</reference>
<evidence type="ECO:0000313" key="2">
    <source>
        <dbReference type="EMBL" id="RZR71411.1"/>
    </source>
</evidence>
<proteinExistence type="predicted"/>
<gene>
    <name evidence="2" type="ORF">BHM03_00004966</name>
</gene>
<dbReference type="AlphaFoldDB" id="A0A445MAY2"/>
<protein>
    <submittedName>
        <fullName evidence="2">Uncharacterized protein</fullName>
    </submittedName>
</protein>
<feature type="compositionally biased region" description="Basic and acidic residues" evidence="1">
    <location>
        <begin position="227"/>
        <end position="240"/>
    </location>
</feature>
<organism evidence="2">
    <name type="scientific">Ensete ventricosum</name>
    <name type="common">Abyssinian banana</name>
    <name type="synonym">Musa ensete</name>
    <dbReference type="NCBI Taxonomy" id="4639"/>
    <lineage>
        <taxon>Eukaryota</taxon>
        <taxon>Viridiplantae</taxon>
        <taxon>Streptophyta</taxon>
        <taxon>Embryophyta</taxon>
        <taxon>Tracheophyta</taxon>
        <taxon>Spermatophyta</taxon>
        <taxon>Magnoliopsida</taxon>
        <taxon>Liliopsida</taxon>
        <taxon>Zingiberales</taxon>
        <taxon>Musaceae</taxon>
        <taxon>Ensete</taxon>
    </lineage>
</organism>
<evidence type="ECO:0000256" key="1">
    <source>
        <dbReference type="SAM" id="MobiDB-lite"/>
    </source>
</evidence>
<feature type="region of interest" description="Disordered" evidence="1">
    <location>
        <begin position="208"/>
        <end position="240"/>
    </location>
</feature>
<dbReference type="Proteomes" id="UP000290560">
    <property type="component" value="Unassembled WGS sequence"/>
</dbReference>
<sequence length="240" mass="24612">MAGSPVPGIALSQVDVRRERRPARILKLPHRLRQAGRAVRPVQVAQALHDALHRAGADPEAHPVLQVGQHVVPPLEERLVAAGDRAALAVHHGGVGLADEVLVAVPHEAAVQLQRSRERAGADQAELADRTLHAGGAVAGAQVVPALVEAVSGHAGGRAGVVAGGVAVVGRQRRPGDEGGEEGVEVVLEGGDGIVLVRRAAGVDEGGSFGGLLGGARQEEESPVEEEAGHAELHEEHVAL</sequence>
<accession>A0A445MAY2</accession>
<dbReference type="EMBL" id="KV875529">
    <property type="protein sequence ID" value="RZR71411.1"/>
    <property type="molecule type" value="Genomic_DNA"/>
</dbReference>
<name>A0A445MAY2_ENSVE</name>